<name>A0ABX8SA53_9ACTN</name>
<dbReference type="PRINTS" id="PR00080">
    <property type="entry name" value="SDRFAMILY"/>
</dbReference>
<dbReference type="CDD" id="cd05233">
    <property type="entry name" value="SDR_c"/>
    <property type="match status" value="1"/>
</dbReference>
<dbReference type="InterPro" id="IPR002347">
    <property type="entry name" value="SDR_fam"/>
</dbReference>
<sequence>MSNFSDTVQRSDQVSPAVVDSNPIELDSAHEEHSAQEEATHVPPASRRPVAAVTGCTSGLGRAFAVELATRGNDMVLVGRNAAAVAELADELRRNHGAVVEELVADLEQSNDRARVVARLEQGVTALVNNAGYATPGDFWTLDPEAIEAELAVNVTAVLQFTRAALPSMLAAADGMIINVASISGLITGATGAYGAEKAWVIKFSEGLAGQVGPSGVRVQALCPGFMDTPFHQRVGNKPEDFPKPLVISVDDVVKGSLADIEKGWAVSVPGWRIKFVAMLNRFSPRRWVWKFDSP</sequence>
<dbReference type="PANTHER" id="PTHR44196">
    <property type="entry name" value="DEHYDROGENASE/REDUCTASE SDR FAMILY MEMBER 7B"/>
    <property type="match status" value="1"/>
</dbReference>
<evidence type="ECO:0000256" key="4">
    <source>
        <dbReference type="SAM" id="MobiDB-lite"/>
    </source>
</evidence>
<dbReference type="PRINTS" id="PR00081">
    <property type="entry name" value="GDHRDH"/>
</dbReference>
<dbReference type="RefSeq" id="WP_083529904.1">
    <property type="nucleotide sequence ID" value="NZ_CBCRUZ010000004.1"/>
</dbReference>
<feature type="region of interest" description="Disordered" evidence="4">
    <location>
        <begin position="28"/>
        <end position="49"/>
    </location>
</feature>
<proteinExistence type="inferred from homology"/>
<dbReference type="PANTHER" id="PTHR44196:SF2">
    <property type="entry name" value="SHORT-CHAIN DEHYDROGENASE-RELATED"/>
    <property type="match status" value="1"/>
</dbReference>
<protein>
    <submittedName>
        <fullName evidence="5">SDR family NAD(P)-dependent oxidoreductase</fullName>
    </submittedName>
</protein>
<evidence type="ECO:0000256" key="1">
    <source>
        <dbReference type="ARBA" id="ARBA00006484"/>
    </source>
</evidence>
<dbReference type="Gene3D" id="3.40.50.720">
    <property type="entry name" value="NAD(P)-binding Rossmann-like Domain"/>
    <property type="match status" value="1"/>
</dbReference>
<dbReference type="SUPFAM" id="SSF51735">
    <property type="entry name" value="NAD(P)-binding Rossmann-fold domains"/>
    <property type="match status" value="1"/>
</dbReference>
<dbReference type="Proteomes" id="UP000887023">
    <property type="component" value="Chromosome"/>
</dbReference>
<dbReference type="EMBL" id="CP079105">
    <property type="protein sequence ID" value="QXQ14653.1"/>
    <property type="molecule type" value="Genomic_DNA"/>
</dbReference>
<keyword evidence="6" id="KW-1185">Reference proteome</keyword>
<keyword evidence="2" id="KW-0560">Oxidoreductase</keyword>
<dbReference type="InterPro" id="IPR036291">
    <property type="entry name" value="NAD(P)-bd_dom_sf"/>
</dbReference>
<feature type="compositionally biased region" description="Basic and acidic residues" evidence="4">
    <location>
        <begin position="28"/>
        <end position="40"/>
    </location>
</feature>
<accession>A0ABX8SA53</accession>
<gene>
    <name evidence="5" type="ORF">KV203_04405</name>
</gene>
<evidence type="ECO:0000256" key="3">
    <source>
        <dbReference type="RuleBase" id="RU000363"/>
    </source>
</evidence>
<comment type="similarity">
    <text evidence="1 3">Belongs to the short-chain dehydrogenases/reductases (SDR) family.</text>
</comment>
<evidence type="ECO:0000313" key="5">
    <source>
        <dbReference type="EMBL" id="QXQ14653.1"/>
    </source>
</evidence>
<dbReference type="Pfam" id="PF00106">
    <property type="entry name" value="adh_short"/>
    <property type="match status" value="1"/>
</dbReference>
<reference evidence="5" key="1">
    <citation type="submission" date="2021-07" db="EMBL/GenBank/DDBJ databases">
        <title>Candidatus Kaistella beijingensis sp. nov. isolated from a municipal wastewater treatment plant is involved in sludge foaming.</title>
        <authorList>
            <person name="Song Y."/>
            <person name="Liu S.-J."/>
        </authorList>
    </citation>
    <scope>NUCLEOTIDE SEQUENCE</scope>
    <source>
        <strain evidence="5">DSM 43998</strain>
    </source>
</reference>
<evidence type="ECO:0000256" key="2">
    <source>
        <dbReference type="ARBA" id="ARBA00023002"/>
    </source>
</evidence>
<organism evidence="5 6">
    <name type="scientific">Skermania pinensis</name>
    <dbReference type="NCBI Taxonomy" id="39122"/>
    <lineage>
        <taxon>Bacteria</taxon>
        <taxon>Bacillati</taxon>
        <taxon>Actinomycetota</taxon>
        <taxon>Actinomycetes</taxon>
        <taxon>Mycobacteriales</taxon>
        <taxon>Gordoniaceae</taxon>
        <taxon>Skermania</taxon>
    </lineage>
</organism>
<evidence type="ECO:0000313" key="6">
    <source>
        <dbReference type="Proteomes" id="UP000887023"/>
    </source>
</evidence>